<dbReference type="KEGG" id="lcf:108898520"/>
<dbReference type="InterPro" id="IPR056398">
    <property type="entry name" value="Tudor_Coilin"/>
</dbReference>
<feature type="region of interest" description="Disordered" evidence="1">
    <location>
        <begin position="94"/>
        <end position="396"/>
    </location>
</feature>
<dbReference type="PANTHER" id="PTHR15197">
    <property type="entry name" value="COILIN P80"/>
    <property type="match status" value="1"/>
</dbReference>
<dbReference type="GO" id="GO:0030620">
    <property type="term" value="F:U2 snRNA binding"/>
    <property type="evidence" value="ECO:0007669"/>
    <property type="project" value="TreeGrafter"/>
</dbReference>
<feature type="domain" description="Coilin N-terminal" evidence="2">
    <location>
        <begin position="9"/>
        <end position="154"/>
    </location>
</feature>
<dbReference type="InterPro" id="IPR031722">
    <property type="entry name" value="Coilin_N"/>
</dbReference>
<dbReference type="AlphaFoldDB" id="A0AAJ7QEB7"/>
<dbReference type="GeneID" id="108898520"/>
<dbReference type="Pfam" id="PF23086">
    <property type="entry name" value="Tudor_Coilin"/>
    <property type="match status" value="1"/>
</dbReference>
<feature type="compositionally biased region" description="Polar residues" evidence="1">
    <location>
        <begin position="179"/>
        <end position="190"/>
    </location>
</feature>
<evidence type="ECO:0000259" key="2">
    <source>
        <dbReference type="Pfam" id="PF15862"/>
    </source>
</evidence>
<organism evidence="4 5">
    <name type="scientific">Lates calcarifer</name>
    <name type="common">Barramundi</name>
    <name type="synonym">Holocentrus calcarifer</name>
    <dbReference type="NCBI Taxonomy" id="8187"/>
    <lineage>
        <taxon>Eukaryota</taxon>
        <taxon>Metazoa</taxon>
        <taxon>Chordata</taxon>
        <taxon>Craniata</taxon>
        <taxon>Vertebrata</taxon>
        <taxon>Euteleostomi</taxon>
        <taxon>Actinopterygii</taxon>
        <taxon>Neopterygii</taxon>
        <taxon>Teleostei</taxon>
        <taxon>Neoteleostei</taxon>
        <taxon>Acanthomorphata</taxon>
        <taxon>Carangaria</taxon>
        <taxon>Carangaria incertae sedis</taxon>
        <taxon>Centropomidae</taxon>
        <taxon>Lates</taxon>
    </lineage>
</organism>
<dbReference type="PANTHER" id="PTHR15197:SF0">
    <property type="entry name" value="COILIN"/>
    <property type="match status" value="1"/>
</dbReference>
<proteinExistence type="predicted"/>
<reference evidence="5 6" key="1">
    <citation type="submission" date="2025-04" db="UniProtKB">
        <authorList>
            <consortium name="RefSeq"/>
        </authorList>
    </citation>
    <scope>IDENTIFICATION</scope>
    <source>
        <tissue evidence="5 6">Brain</tissue>
    </source>
</reference>
<accession>A0AAJ7QEB7</accession>
<name>A0AAJ7QEB7_LATCA</name>
<dbReference type="InterPro" id="IPR024822">
    <property type="entry name" value="Coilin"/>
</dbReference>
<feature type="compositionally biased region" description="Polar residues" evidence="1">
    <location>
        <begin position="95"/>
        <end position="105"/>
    </location>
</feature>
<sequence>MAANSNSFIRVRLHFDYPPPAVVDCRMCWLLLDLNTCRVVADLESIIREKFEFSPRSILNLFIEDCYLPHTEHIFVVRDNDSVRVKVDFLAPGNGHSSCPDTSSKNCRKRQRPTEEDGPGGDRVSMEWKEKKRKKRNKEWEAKQTSDDEMKKSKEKCTEKKRKKAEKNSPAVTPKPASTKKTPASINQPAKGTKKPPAAQTKTHSVSSSDSSSSSSEDDEAPKKLPAPKPAPKTPLSTPAASKAPQNTKPIQTKHPTSSSSSETDCSTDEAPSEKIPPKNKSLTSTSPKNRIAENSKSQQASSVLQSTNCAQKQGSSKSIPPDDKVVEPCNTDSEEEIELVIRKPVLQPGHGVGSQASWRGSSRGRTRRGGPGARGRGDGRGHAGSFEFSHKEPSYQTDSLANKSVVFQNGAESAPKLDYSSMPLLAAPPQVGQRIAFKLLELAENYTPEISEYKEGKIVSFDPVTKQMELELLHASQAPVEPGKFDLVYQNPDGSERIEYAVCRGAWVTERWDSLLEPRLVI</sequence>
<feature type="domain" description="Coilin tudor" evidence="3">
    <location>
        <begin position="417"/>
        <end position="502"/>
    </location>
</feature>
<dbReference type="Pfam" id="PF15862">
    <property type="entry name" value="Coilin_N"/>
    <property type="match status" value="1"/>
</dbReference>
<dbReference type="RefSeq" id="XP_050929769.1">
    <property type="nucleotide sequence ID" value="XM_051073812.1"/>
</dbReference>
<dbReference type="Proteomes" id="UP000694890">
    <property type="component" value="Linkage group LG11"/>
</dbReference>
<gene>
    <name evidence="5 6" type="primary">LOC108898520</name>
</gene>
<dbReference type="RefSeq" id="XP_018553931.1">
    <property type="nucleotide sequence ID" value="XM_018698415.2"/>
</dbReference>
<dbReference type="GO" id="GO:0000387">
    <property type="term" value="P:spliceosomal snRNP assembly"/>
    <property type="evidence" value="ECO:0007669"/>
    <property type="project" value="TreeGrafter"/>
</dbReference>
<evidence type="ECO:0000313" key="4">
    <source>
        <dbReference type="Proteomes" id="UP000694890"/>
    </source>
</evidence>
<feature type="compositionally biased region" description="Basic and acidic residues" evidence="1">
    <location>
        <begin position="138"/>
        <end position="158"/>
    </location>
</feature>
<evidence type="ECO:0000313" key="6">
    <source>
        <dbReference type="RefSeq" id="XP_050929769.1"/>
    </source>
</evidence>
<protein>
    <submittedName>
        <fullName evidence="5">Coilin isoform X1</fullName>
    </submittedName>
    <submittedName>
        <fullName evidence="6">Coilin isoform X2</fullName>
    </submittedName>
</protein>
<feature type="compositionally biased region" description="Polar residues" evidence="1">
    <location>
        <begin position="281"/>
        <end position="319"/>
    </location>
</feature>
<evidence type="ECO:0000313" key="5">
    <source>
        <dbReference type="RefSeq" id="XP_018553931.1"/>
    </source>
</evidence>
<dbReference type="GO" id="GO:0015030">
    <property type="term" value="C:Cajal body"/>
    <property type="evidence" value="ECO:0007669"/>
    <property type="project" value="TreeGrafter"/>
</dbReference>
<dbReference type="GO" id="GO:0030619">
    <property type="term" value="F:U1 snRNA binding"/>
    <property type="evidence" value="ECO:0007669"/>
    <property type="project" value="TreeGrafter"/>
</dbReference>
<evidence type="ECO:0000259" key="3">
    <source>
        <dbReference type="Pfam" id="PF23086"/>
    </source>
</evidence>
<feature type="compositionally biased region" description="Polar residues" evidence="1">
    <location>
        <begin position="244"/>
        <end position="256"/>
    </location>
</feature>
<evidence type="ECO:0000256" key="1">
    <source>
        <dbReference type="SAM" id="MobiDB-lite"/>
    </source>
</evidence>